<dbReference type="SUPFAM" id="SSF143870">
    <property type="entry name" value="PF0523-like"/>
    <property type="match status" value="1"/>
</dbReference>
<dbReference type="AlphaFoldDB" id="A0A1K0GDY2"/>
<evidence type="ECO:0000256" key="4">
    <source>
        <dbReference type="ARBA" id="ARBA00016009"/>
    </source>
</evidence>
<accession>A0A1K0GDY2</accession>
<evidence type="ECO:0000313" key="11">
    <source>
        <dbReference type="Proteomes" id="UP000179920"/>
    </source>
</evidence>
<dbReference type="GO" id="GO:0005829">
    <property type="term" value="C:cytosol"/>
    <property type="evidence" value="ECO:0007669"/>
    <property type="project" value="TreeGrafter"/>
</dbReference>
<dbReference type="EMBL" id="ULHB01000070">
    <property type="protein sequence ID" value="SYW80333.1"/>
    <property type="molecule type" value="Genomic_DNA"/>
</dbReference>
<dbReference type="PANTHER" id="PTHR15840">
    <property type="entry name" value="CGI-121 FAMILY MEMBER"/>
    <property type="match status" value="1"/>
</dbReference>
<gene>
    <name evidence="10" type="ORF">UBRO2_03601</name>
    <name evidence="9" type="ORF">UBRO_08747</name>
</gene>
<evidence type="ECO:0000256" key="6">
    <source>
        <dbReference type="ARBA" id="ARBA00023242"/>
    </source>
</evidence>
<keyword evidence="12" id="KW-1185">Reference proteome</keyword>
<evidence type="ECO:0000256" key="1">
    <source>
        <dbReference type="ARBA" id="ARBA00004123"/>
    </source>
</evidence>
<comment type="similarity">
    <text evidence="2 8">Belongs to the CGI121/TPRKB family.</text>
</comment>
<name>A0A1K0GDY2_9BASI</name>
<evidence type="ECO:0000313" key="10">
    <source>
        <dbReference type="EMBL" id="SYW80333.1"/>
    </source>
</evidence>
<evidence type="ECO:0000256" key="8">
    <source>
        <dbReference type="RuleBase" id="RU004398"/>
    </source>
</evidence>
<dbReference type="InterPro" id="IPR013926">
    <property type="entry name" value="CGI121/TPRKB"/>
</dbReference>
<reference evidence="11" key="1">
    <citation type="submission" date="2016-04" db="EMBL/GenBank/DDBJ databases">
        <authorList>
            <person name="Guldener U."/>
            <person name="Guldener U."/>
        </authorList>
    </citation>
    <scope>NUCLEOTIDE SEQUENCE [LARGE SCALE GENOMIC DNA]</scope>
    <source>
        <strain evidence="11">UB2112</strain>
    </source>
</reference>
<evidence type="ECO:0000256" key="5">
    <source>
        <dbReference type="ARBA" id="ARBA00022694"/>
    </source>
</evidence>
<dbReference type="GO" id="GO:0005634">
    <property type="term" value="C:nucleus"/>
    <property type="evidence" value="ECO:0007669"/>
    <property type="project" value="UniProtKB-SubCell"/>
</dbReference>
<dbReference type="GO" id="GO:0002949">
    <property type="term" value="P:tRNA threonylcarbamoyladenosine modification"/>
    <property type="evidence" value="ECO:0007669"/>
    <property type="project" value="TreeGrafter"/>
</dbReference>
<protein>
    <recommendedName>
        <fullName evidence="4">EKC/KEOPS complex subunit CGI121</fullName>
    </recommendedName>
    <alternativeName>
        <fullName evidence="3">EKC/KEOPS complex subunit cgi121</fullName>
    </alternativeName>
</protein>
<organism evidence="9 11">
    <name type="scientific">Ustilago bromivora</name>
    <dbReference type="NCBI Taxonomy" id="307758"/>
    <lineage>
        <taxon>Eukaryota</taxon>
        <taxon>Fungi</taxon>
        <taxon>Dikarya</taxon>
        <taxon>Basidiomycota</taxon>
        <taxon>Ustilaginomycotina</taxon>
        <taxon>Ustilaginomycetes</taxon>
        <taxon>Ustilaginales</taxon>
        <taxon>Ustilaginaceae</taxon>
        <taxon>Ustilago</taxon>
    </lineage>
</organism>
<evidence type="ECO:0000313" key="9">
    <source>
        <dbReference type="EMBL" id="SAM86293.1"/>
    </source>
</evidence>
<reference evidence="10" key="3">
    <citation type="submission" date="2018-08" db="EMBL/GenBank/DDBJ databases">
        <authorList>
            <person name="Guldener U."/>
        </authorList>
    </citation>
    <scope>NUCLEOTIDE SEQUENCE</scope>
    <source>
        <strain evidence="10">UB2</strain>
    </source>
</reference>
<dbReference type="PANTHER" id="PTHR15840:SF10">
    <property type="entry name" value="EKC_KEOPS COMPLEX SUBUNIT TPRKB"/>
    <property type="match status" value="1"/>
</dbReference>
<dbReference type="OrthoDB" id="329139at2759"/>
<dbReference type="Gene3D" id="3.30.2380.10">
    <property type="entry name" value="CGI121/TPRKB"/>
    <property type="match status" value="1"/>
</dbReference>
<dbReference type="Proteomes" id="UP000658997">
    <property type="component" value="Unassembled WGS sequence"/>
</dbReference>
<comment type="subcellular location">
    <subcellularLocation>
        <location evidence="1">Nucleus</location>
    </subcellularLocation>
</comment>
<proteinExistence type="inferred from homology"/>
<evidence type="ECO:0000256" key="2">
    <source>
        <dbReference type="ARBA" id="ARBA00005546"/>
    </source>
</evidence>
<sequence>MESISLTRTFPPPLQQVHLAHFSNLDPASQSSSIIRRIISASQLPTSTSSGATQSEVEAADLERSKLDFAFLDPTKLCSKQHVLSAVTQAAIVCARSYDVESSKFKGGEASTGGMKSKTPHSEVIYMLNPGNNVGESLKRFGLSPKSTSLLLVKFSSSSADKEEILKGMRDVVSPANLTTPPENTQVDIDQPIRFGRYLPASDTHEKGIEEVTDWKDLNKIYKLQIPTNLLNDAKAKTDKGERWQGLYEEIVCTSVAMKLVAA</sequence>
<evidence type="ECO:0000256" key="3">
    <source>
        <dbReference type="ARBA" id="ARBA00015316"/>
    </source>
</evidence>
<dbReference type="EMBL" id="LT558138">
    <property type="protein sequence ID" value="SAM86293.1"/>
    <property type="molecule type" value="Genomic_DNA"/>
</dbReference>
<evidence type="ECO:0000313" key="12">
    <source>
        <dbReference type="Proteomes" id="UP000658997"/>
    </source>
</evidence>
<reference evidence="9" key="2">
    <citation type="submission" date="2016-04" db="EMBL/GenBank/DDBJ databases">
        <authorList>
            <person name="Evans L.H."/>
            <person name="Alamgir A."/>
            <person name="Owens N."/>
            <person name="Weber N.D."/>
            <person name="Virtaneva K."/>
            <person name="Barbian K."/>
            <person name="Babar A."/>
            <person name="Rosenke K."/>
        </authorList>
    </citation>
    <scope>NUCLEOTIDE SEQUENCE</scope>
    <source>
        <strain evidence="9">UB2112</strain>
    </source>
</reference>
<dbReference type="Pfam" id="PF08617">
    <property type="entry name" value="CGI-121"/>
    <property type="match status" value="1"/>
</dbReference>
<dbReference type="InterPro" id="IPR036504">
    <property type="entry name" value="CGI121/TPRKB_sf"/>
</dbReference>
<comment type="function">
    <text evidence="7">Component of the EKC/KEOPS complex that is required for the formation of a threonylcarbamoyl group on adenosine at position 37 (t(6)A37) in tRNAs that read codons beginning with adenine. The complex is probably involved in the transfer of the threonylcarbamoyl moiety of threonylcarbamoyl-AMP (TC-AMP) to the N6 group of A37. CGI121 acts as an allosteric effector that regulates the t(6)A activity of the complex. The EKC/KEOPS complex also promotes both telomere uncapping and telomere elongation. The complex is required for efficient recruitment of transcriptional coactivators. CGI121 is not required for tRNA modification.</text>
</comment>
<dbReference type="Proteomes" id="UP000179920">
    <property type="component" value="Chromosome XXII"/>
</dbReference>
<keyword evidence="6 8" id="KW-0539">Nucleus</keyword>
<evidence type="ECO:0000256" key="7">
    <source>
        <dbReference type="ARBA" id="ARBA00025043"/>
    </source>
</evidence>
<keyword evidence="5" id="KW-0819">tRNA processing</keyword>
<dbReference type="GO" id="GO:0000408">
    <property type="term" value="C:EKC/KEOPS complex"/>
    <property type="evidence" value="ECO:0007669"/>
    <property type="project" value="TreeGrafter"/>
</dbReference>